<keyword evidence="3 7" id="KW-0812">Transmembrane</keyword>
<feature type="region of interest" description="Disordered" evidence="6">
    <location>
        <begin position="1"/>
        <end position="20"/>
    </location>
</feature>
<keyword evidence="4 7" id="KW-1133">Transmembrane helix</keyword>
<sequence>MGNRHGIMRPRRLKSARATGEEGHELGSYEAACSADPELRSFDAALRRRASLAVSAAASGVEVRSMSLGSLREVTGCLVEMNQEVVRVVLASKHDVWGCPELFALVEDYFDASLHTLDFLAVLDKALRRARDSQLVLHLALQVQDPAVGHARALGALRRFKEAAGEPFTDEFFAAFQAAYRQQLGMLDRLRRQKRRLDGRLRSLRVWRRVAGVVFATTFAAILVCSVVAAAIAAPPVAAALAAAASLPVGSAGKWVDAMMKRYRDALRGHKDVVSAMQVGTFVAIEDLDSIRALVGRLEVQIGSMVGCAELAERDEGALRLAVEEVKRKLEAFMKSVDDLGQQADKCSRDIRQARTVVLQRIIHHH</sequence>
<comment type="similarity">
    <text evidence="2">Belongs to the UPF0496 family.</text>
</comment>
<evidence type="ECO:0000256" key="3">
    <source>
        <dbReference type="ARBA" id="ARBA00022692"/>
    </source>
</evidence>
<dbReference type="GO" id="GO:0016020">
    <property type="term" value="C:membrane"/>
    <property type="evidence" value="ECO:0007669"/>
    <property type="project" value="UniProtKB-SubCell"/>
</dbReference>
<dbReference type="OMA" id="MCHSGGI"/>
<gene>
    <name evidence="8" type="ORF">TRITD_2Av1G010080</name>
</gene>
<evidence type="ECO:0000313" key="9">
    <source>
        <dbReference type="Proteomes" id="UP000324705"/>
    </source>
</evidence>
<dbReference type="InterPro" id="IPR007749">
    <property type="entry name" value="DUF677"/>
</dbReference>
<evidence type="ECO:0000256" key="2">
    <source>
        <dbReference type="ARBA" id="ARBA00009074"/>
    </source>
</evidence>
<evidence type="ECO:0000313" key="8">
    <source>
        <dbReference type="EMBL" id="VAH25058.1"/>
    </source>
</evidence>
<feature type="compositionally biased region" description="Basic residues" evidence="6">
    <location>
        <begin position="1"/>
        <end position="15"/>
    </location>
</feature>
<dbReference type="Gramene" id="TRITD2Av1G010080.1">
    <property type="protein sequence ID" value="TRITD2Av1G010080.1"/>
    <property type="gene ID" value="TRITD2Av1G010080"/>
</dbReference>
<feature type="transmembrane region" description="Helical" evidence="7">
    <location>
        <begin position="238"/>
        <end position="256"/>
    </location>
</feature>
<evidence type="ECO:0000256" key="4">
    <source>
        <dbReference type="ARBA" id="ARBA00022989"/>
    </source>
</evidence>
<dbReference type="PANTHER" id="PTHR31113:SF21">
    <property type="entry name" value="UPF0496 PROTEIN 5-RELATED"/>
    <property type="match status" value="1"/>
</dbReference>
<keyword evidence="9" id="KW-1185">Reference proteome</keyword>
<dbReference type="PANTHER" id="PTHR31113">
    <property type="entry name" value="UPF0496 PROTEIN 3-RELATED"/>
    <property type="match status" value="1"/>
</dbReference>
<dbReference type="Pfam" id="PF05055">
    <property type="entry name" value="DUF677"/>
    <property type="match status" value="1"/>
</dbReference>
<name>A0A9R1R1J9_TRITD</name>
<reference evidence="8 9" key="1">
    <citation type="submission" date="2017-09" db="EMBL/GenBank/DDBJ databases">
        <authorList>
            <consortium name="International Durum Wheat Genome Sequencing Consortium (IDWGSC)"/>
            <person name="Milanesi L."/>
        </authorList>
    </citation>
    <scope>NUCLEOTIDE SEQUENCE [LARGE SCALE GENOMIC DNA]</scope>
    <source>
        <strain evidence="9">cv. Svevo</strain>
    </source>
</reference>
<dbReference type="Proteomes" id="UP000324705">
    <property type="component" value="Chromosome 2A"/>
</dbReference>
<comment type="subcellular location">
    <subcellularLocation>
        <location evidence="1">Membrane</location>
    </subcellularLocation>
</comment>
<feature type="transmembrane region" description="Helical" evidence="7">
    <location>
        <begin position="210"/>
        <end position="232"/>
    </location>
</feature>
<protein>
    <submittedName>
        <fullName evidence="8">Uncharacterized protein</fullName>
    </submittedName>
</protein>
<organism evidence="8 9">
    <name type="scientific">Triticum turgidum subsp. durum</name>
    <name type="common">Durum wheat</name>
    <name type="synonym">Triticum durum</name>
    <dbReference type="NCBI Taxonomy" id="4567"/>
    <lineage>
        <taxon>Eukaryota</taxon>
        <taxon>Viridiplantae</taxon>
        <taxon>Streptophyta</taxon>
        <taxon>Embryophyta</taxon>
        <taxon>Tracheophyta</taxon>
        <taxon>Spermatophyta</taxon>
        <taxon>Magnoliopsida</taxon>
        <taxon>Liliopsida</taxon>
        <taxon>Poales</taxon>
        <taxon>Poaceae</taxon>
        <taxon>BOP clade</taxon>
        <taxon>Pooideae</taxon>
        <taxon>Triticodae</taxon>
        <taxon>Triticeae</taxon>
        <taxon>Triticinae</taxon>
        <taxon>Triticum</taxon>
    </lineage>
</organism>
<keyword evidence="5 7" id="KW-0472">Membrane</keyword>
<accession>A0A9R1R1J9</accession>
<evidence type="ECO:0000256" key="6">
    <source>
        <dbReference type="SAM" id="MobiDB-lite"/>
    </source>
</evidence>
<dbReference type="EMBL" id="LT934113">
    <property type="protein sequence ID" value="VAH25058.1"/>
    <property type="molecule type" value="Genomic_DNA"/>
</dbReference>
<evidence type="ECO:0000256" key="7">
    <source>
        <dbReference type="SAM" id="Phobius"/>
    </source>
</evidence>
<evidence type="ECO:0000256" key="1">
    <source>
        <dbReference type="ARBA" id="ARBA00004370"/>
    </source>
</evidence>
<evidence type="ECO:0000256" key="5">
    <source>
        <dbReference type="ARBA" id="ARBA00023136"/>
    </source>
</evidence>
<proteinExistence type="inferred from homology"/>
<dbReference type="AlphaFoldDB" id="A0A9R1R1J9"/>